<feature type="transmembrane region" description="Helical" evidence="1">
    <location>
        <begin position="91"/>
        <end position="113"/>
    </location>
</feature>
<dbReference type="RefSeq" id="WP_020961564.1">
    <property type="nucleotide sequence ID" value="NC_022080.4"/>
</dbReference>
<keyword evidence="1" id="KW-0472">Membrane</keyword>
<sequence>MVWTVRDFLLGVHIAAAMIWVGGIAFIGWAVYPAAQSMPPLQRRSFFRSLMQRSHRPLAAAGAVVIITGILLGTVAGPIHRWADVWGTVYGRLWLAALLTGLTTLSWGTFVGYRKAMAVFADEQLWRQAEDGDDGPLKKAMASIVAVQSVEAAGFVVLLICMLLLS</sequence>
<protein>
    <recommendedName>
        <fullName evidence="4">Copper resistance protein D domain-containing protein</fullName>
    </recommendedName>
</protein>
<dbReference type="Proteomes" id="UP000015500">
    <property type="component" value="Chromosome"/>
</dbReference>
<feature type="transmembrane region" description="Helical" evidence="1">
    <location>
        <begin position="12"/>
        <end position="35"/>
    </location>
</feature>
<keyword evidence="3" id="KW-1185">Reference proteome</keyword>
<dbReference type="PATRIC" id="fig|1345697.3.peg.3530"/>
<dbReference type="AlphaFoldDB" id="S5ZT92"/>
<name>S5ZT92_GEOG3</name>
<evidence type="ECO:0008006" key="4">
    <source>
        <dbReference type="Google" id="ProtNLM"/>
    </source>
</evidence>
<dbReference type="KEGG" id="gjf:M493_17885"/>
<dbReference type="OrthoDB" id="2703588at2"/>
<keyword evidence="1" id="KW-1133">Transmembrane helix</keyword>
<feature type="transmembrane region" description="Helical" evidence="1">
    <location>
        <begin position="144"/>
        <end position="165"/>
    </location>
</feature>
<evidence type="ECO:0000313" key="3">
    <source>
        <dbReference type="Proteomes" id="UP000015500"/>
    </source>
</evidence>
<dbReference type="STRING" id="1921421.M493_17885"/>
<reference evidence="2 3" key="1">
    <citation type="journal article" date="2014" name="Genome Announc.">
        <title>Complete Genome Sequence of the Thermophilic Polychlorinated Biphenyl Degrader Geobacillus sp. Strain JF8 (NBRC 109937).</title>
        <authorList>
            <person name="Shintani M."/>
            <person name="Ohtsubo Y."/>
            <person name="Fukuda K."/>
            <person name="Hosoyama A."/>
            <person name="Ohji S."/>
            <person name="Yamazoe A."/>
            <person name="Fujita N."/>
            <person name="Nagata Y."/>
            <person name="Tsuda M."/>
            <person name="Hatta T."/>
            <person name="Kimbara K."/>
        </authorList>
    </citation>
    <scope>NUCLEOTIDE SEQUENCE [LARGE SCALE GENOMIC DNA]</scope>
    <source>
        <strain evidence="2 3">JF8</strain>
    </source>
</reference>
<dbReference type="HOGENOM" id="CLU_109757_0_0_9"/>
<organism evidence="2 3">
    <name type="scientific">Geobacillus genomosp. 3</name>
    <dbReference type="NCBI Taxonomy" id="1921421"/>
    <lineage>
        <taxon>Bacteria</taxon>
        <taxon>Bacillati</taxon>
        <taxon>Bacillota</taxon>
        <taxon>Bacilli</taxon>
        <taxon>Bacillales</taxon>
        <taxon>Anoxybacillaceae</taxon>
        <taxon>Geobacillus</taxon>
    </lineage>
</organism>
<evidence type="ECO:0000256" key="1">
    <source>
        <dbReference type="SAM" id="Phobius"/>
    </source>
</evidence>
<proteinExistence type="predicted"/>
<evidence type="ECO:0000313" key="2">
    <source>
        <dbReference type="EMBL" id="AGT33783.1"/>
    </source>
</evidence>
<feature type="transmembrane region" description="Helical" evidence="1">
    <location>
        <begin position="56"/>
        <end position="79"/>
    </location>
</feature>
<gene>
    <name evidence="2" type="ORF">M493_17885</name>
</gene>
<accession>S5ZT92</accession>
<dbReference type="EMBL" id="CP006254">
    <property type="protein sequence ID" value="AGT33783.1"/>
    <property type="molecule type" value="Genomic_DNA"/>
</dbReference>
<keyword evidence="1" id="KW-0812">Transmembrane</keyword>